<dbReference type="SMART" id="SM00387">
    <property type="entry name" value="HATPase_c"/>
    <property type="match status" value="1"/>
</dbReference>
<dbReference type="PROSITE" id="PS50109">
    <property type="entry name" value="HIS_KIN"/>
    <property type="match status" value="1"/>
</dbReference>
<feature type="transmembrane region" description="Helical" evidence="6">
    <location>
        <begin position="361"/>
        <end position="382"/>
    </location>
</feature>
<comment type="catalytic activity">
    <reaction evidence="1">
        <text>ATP + protein L-histidine = ADP + protein N-phospho-L-histidine.</text>
        <dbReference type="EC" id="2.7.13.3"/>
    </reaction>
</comment>
<gene>
    <name evidence="8" type="ORF">DSL64_13510</name>
</gene>
<keyword evidence="4" id="KW-0808">Transferase</keyword>
<dbReference type="InterPro" id="IPR005467">
    <property type="entry name" value="His_kinase_dom"/>
</dbReference>
<keyword evidence="3" id="KW-0597">Phosphoprotein</keyword>
<dbReference type="SMART" id="SM00388">
    <property type="entry name" value="HisKA"/>
    <property type="match status" value="1"/>
</dbReference>
<dbReference type="Proteomes" id="UP000256373">
    <property type="component" value="Unassembled WGS sequence"/>
</dbReference>
<keyword evidence="5" id="KW-0418">Kinase</keyword>
<keyword evidence="6" id="KW-0812">Transmembrane</keyword>
<proteinExistence type="predicted"/>
<dbReference type="SUPFAM" id="SSF48452">
    <property type="entry name" value="TPR-like"/>
    <property type="match status" value="2"/>
</dbReference>
<dbReference type="Pfam" id="PF02518">
    <property type="entry name" value="HATPase_c"/>
    <property type="match status" value="1"/>
</dbReference>
<evidence type="ECO:0000256" key="1">
    <source>
        <dbReference type="ARBA" id="ARBA00000085"/>
    </source>
</evidence>
<evidence type="ECO:0000256" key="5">
    <source>
        <dbReference type="ARBA" id="ARBA00022777"/>
    </source>
</evidence>
<evidence type="ECO:0000313" key="8">
    <source>
        <dbReference type="EMBL" id="REA60913.1"/>
    </source>
</evidence>
<dbReference type="FunFam" id="3.30.565.10:FF:000006">
    <property type="entry name" value="Sensor histidine kinase WalK"/>
    <property type="match status" value="1"/>
</dbReference>
<comment type="caution">
    <text evidence="8">The sequence shown here is derived from an EMBL/GenBank/DDBJ whole genome shotgun (WGS) entry which is preliminary data.</text>
</comment>
<dbReference type="InterPro" id="IPR004358">
    <property type="entry name" value="Sig_transdc_His_kin-like_C"/>
</dbReference>
<dbReference type="SUPFAM" id="SSF47384">
    <property type="entry name" value="Homodimeric domain of signal transducing histidine kinase"/>
    <property type="match status" value="1"/>
</dbReference>
<evidence type="ECO:0000256" key="4">
    <source>
        <dbReference type="ARBA" id="ARBA00022679"/>
    </source>
</evidence>
<dbReference type="CDD" id="cd00082">
    <property type="entry name" value="HisKA"/>
    <property type="match status" value="1"/>
</dbReference>
<keyword evidence="6" id="KW-1133">Transmembrane helix</keyword>
<accession>A0A3D8YAT6</accession>
<dbReference type="EMBL" id="QNUL01000009">
    <property type="protein sequence ID" value="REA60913.1"/>
    <property type="molecule type" value="Genomic_DNA"/>
</dbReference>
<dbReference type="PRINTS" id="PR00344">
    <property type="entry name" value="BCTRLSENSOR"/>
</dbReference>
<evidence type="ECO:0000256" key="3">
    <source>
        <dbReference type="ARBA" id="ARBA00022553"/>
    </source>
</evidence>
<evidence type="ECO:0000259" key="7">
    <source>
        <dbReference type="PROSITE" id="PS50109"/>
    </source>
</evidence>
<dbReference type="PANTHER" id="PTHR43547:SF2">
    <property type="entry name" value="HYBRID SIGNAL TRANSDUCTION HISTIDINE KINASE C"/>
    <property type="match status" value="1"/>
</dbReference>
<dbReference type="InterPro" id="IPR003661">
    <property type="entry name" value="HisK_dim/P_dom"/>
</dbReference>
<name>A0A3D8YAT6_9BACT</name>
<dbReference type="InterPro" id="IPR003594">
    <property type="entry name" value="HATPase_dom"/>
</dbReference>
<feature type="domain" description="Histidine kinase" evidence="7">
    <location>
        <begin position="418"/>
        <end position="633"/>
    </location>
</feature>
<dbReference type="InterPro" id="IPR019734">
    <property type="entry name" value="TPR_rpt"/>
</dbReference>
<dbReference type="InterPro" id="IPR036097">
    <property type="entry name" value="HisK_dim/P_sf"/>
</dbReference>
<dbReference type="RefSeq" id="WP_115831435.1">
    <property type="nucleotide sequence ID" value="NZ_QNUL01000009.1"/>
</dbReference>
<organism evidence="8 9">
    <name type="scientific">Dyadobacter luteus</name>
    <dbReference type="NCBI Taxonomy" id="2259619"/>
    <lineage>
        <taxon>Bacteria</taxon>
        <taxon>Pseudomonadati</taxon>
        <taxon>Bacteroidota</taxon>
        <taxon>Cytophagia</taxon>
        <taxon>Cytophagales</taxon>
        <taxon>Spirosomataceae</taxon>
        <taxon>Dyadobacter</taxon>
    </lineage>
</organism>
<dbReference type="PANTHER" id="PTHR43547">
    <property type="entry name" value="TWO-COMPONENT HISTIDINE KINASE"/>
    <property type="match status" value="1"/>
</dbReference>
<keyword evidence="6" id="KW-0472">Membrane</keyword>
<dbReference type="EC" id="2.7.13.3" evidence="2"/>
<dbReference type="InterPro" id="IPR011990">
    <property type="entry name" value="TPR-like_helical_dom_sf"/>
</dbReference>
<evidence type="ECO:0000256" key="2">
    <source>
        <dbReference type="ARBA" id="ARBA00012438"/>
    </source>
</evidence>
<dbReference type="SUPFAM" id="SSF55874">
    <property type="entry name" value="ATPase domain of HSP90 chaperone/DNA topoisomerase II/histidine kinase"/>
    <property type="match status" value="1"/>
</dbReference>
<dbReference type="AlphaFoldDB" id="A0A3D8YAT6"/>
<evidence type="ECO:0000256" key="6">
    <source>
        <dbReference type="SAM" id="Phobius"/>
    </source>
</evidence>
<reference evidence="8 9" key="1">
    <citation type="submission" date="2018-07" db="EMBL/GenBank/DDBJ databases">
        <title>Dyadobacter roseus sp. nov., isolated from rose rhizosphere soil.</title>
        <authorList>
            <person name="Chen L."/>
        </authorList>
    </citation>
    <scope>NUCLEOTIDE SEQUENCE [LARGE SCALE GENOMIC DNA]</scope>
    <source>
        <strain evidence="8 9">RS19</strain>
    </source>
</reference>
<dbReference type="OrthoDB" id="9810447at2"/>
<protein>
    <recommendedName>
        <fullName evidence="2">histidine kinase</fullName>
        <ecNumber evidence="2">2.7.13.3</ecNumber>
    </recommendedName>
</protein>
<keyword evidence="9" id="KW-1185">Reference proteome</keyword>
<sequence>MRSLNAQFLCSCIGVILMMGHFNSYSFSIQSDTSKIHTSGDYSADTARVNALNKLARESFSYDARKLHISSRQAAELSRLLDYKQGEAIAYQNMALSYMLIHGDVVALDYLNKALALFEQQQDTVHVAGVVNYMGCYYATLKDYNQALPFFLKSERLIGSHKHKLMLTILSNTGSCYEDLGMYDKAASYYGRVKILADQIKDYAWIVISLYQQASLHFAKNEYNLALAVVKRALSVEKLHPIPPRDIQALHLLMGNIYFNQRAFNRARQHYHVAAGLAGKMNSREGMSEVYQKLYMLDSIAGDYKNALKNYRSHKAINDSLVNDNKNRLSGLFKIRFDLSEEEAKNNHLLLEKKGQDNVIFYQQLVLVIAALLVLVAGYALVRLRKVNFKLKGLNDHIVQQNEELTKVNGIKNRLFSVIAHDLRSPFGQFISLLEMAEARMVDPEEMAAMMPYLNQSASQTMSMMDNLLAWSRSQMNGFKVNGVQVRLYDLIREKVDGMQASIEGKNIFVEVLVDPDLKVWADEEMLRIVVRNLLANAVKFTPAGGNIVFNARAEHGDVVLTIRDSGVGITGDNLAKLFSFETVSTRGTEQESGTGIGLKICKDLVELNQGEIWVESKPDEGSIFFVGLPQQAGRCFRGMLAGEAAV</sequence>
<dbReference type="InterPro" id="IPR036890">
    <property type="entry name" value="HATPase_C_sf"/>
</dbReference>
<dbReference type="Gene3D" id="1.10.287.130">
    <property type="match status" value="1"/>
</dbReference>
<dbReference type="GO" id="GO:0000155">
    <property type="term" value="F:phosphorelay sensor kinase activity"/>
    <property type="evidence" value="ECO:0007669"/>
    <property type="project" value="InterPro"/>
</dbReference>
<dbReference type="Gene3D" id="1.25.40.10">
    <property type="entry name" value="Tetratricopeptide repeat domain"/>
    <property type="match status" value="3"/>
</dbReference>
<evidence type="ECO:0000313" key="9">
    <source>
        <dbReference type="Proteomes" id="UP000256373"/>
    </source>
</evidence>
<dbReference type="Gene3D" id="3.30.565.10">
    <property type="entry name" value="Histidine kinase-like ATPase, C-terminal domain"/>
    <property type="match status" value="1"/>
</dbReference>
<dbReference type="SMART" id="SM00028">
    <property type="entry name" value="TPR"/>
    <property type="match status" value="5"/>
</dbReference>